<dbReference type="AlphaFoldDB" id="A0A1F4TN73"/>
<evidence type="ECO:0000259" key="1">
    <source>
        <dbReference type="Pfam" id="PF01965"/>
    </source>
</evidence>
<protein>
    <recommendedName>
        <fullName evidence="1">DJ-1/PfpI domain-containing protein</fullName>
    </recommendedName>
</protein>
<gene>
    <name evidence="2" type="ORF">A2462_07605</name>
</gene>
<dbReference type="Proteomes" id="UP000177309">
    <property type="component" value="Unassembled WGS sequence"/>
</dbReference>
<dbReference type="InterPro" id="IPR050325">
    <property type="entry name" value="Prot/Nucl_acid_deglycase"/>
</dbReference>
<dbReference type="EMBL" id="MEUI01000025">
    <property type="protein sequence ID" value="OGC33970.1"/>
    <property type="molecule type" value="Genomic_DNA"/>
</dbReference>
<dbReference type="PANTHER" id="PTHR48094">
    <property type="entry name" value="PROTEIN/NUCLEIC ACID DEGLYCASE DJ-1-RELATED"/>
    <property type="match status" value="1"/>
</dbReference>
<evidence type="ECO:0000313" key="3">
    <source>
        <dbReference type="Proteomes" id="UP000177309"/>
    </source>
</evidence>
<dbReference type="InterPro" id="IPR029062">
    <property type="entry name" value="Class_I_gatase-like"/>
</dbReference>
<evidence type="ECO:0000313" key="2">
    <source>
        <dbReference type="EMBL" id="OGC33970.1"/>
    </source>
</evidence>
<sequence length="169" mass="17646">MSKKTLIIIAFQGFRDEEYAEPKQVLEQAGVKVTTASSHIGTATGKLGLKTKVDITLDQVKVNDYDAVIFVGGPGSYDYFTNQTVLKIAQDAVLQDKVLGGICAAAGILALAGVLKGKKATSFSGVADILKQNGALYTAHPGYEVDGKIVTADGPGNAKKFGEGIAKLV</sequence>
<name>A0A1F4TN73_UNCSA</name>
<dbReference type="Gene3D" id="3.40.50.880">
    <property type="match status" value="1"/>
</dbReference>
<organism evidence="2 3">
    <name type="scientific">candidate division WOR-1 bacterium RIFOXYC2_FULL_41_25</name>
    <dbReference type="NCBI Taxonomy" id="1802586"/>
    <lineage>
        <taxon>Bacteria</taxon>
        <taxon>Bacillati</taxon>
        <taxon>Saganbacteria</taxon>
    </lineage>
</organism>
<accession>A0A1F4TN73</accession>
<reference evidence="2 3" key="1">
    <citation type="journal article" date="2016" name="Nat. Commun.">
        <title>Thousands of microbial genomes shed light on interconnected biogeochemical processes in an aquifer system.</title>
        <authorList>
            <person name="Anantharaman K."/>
            <person name="Brown C.T."/>
            <person name="Hug L.A."/>
            <person name="Sharon I."/>
            <person name="Castelle C.J."/>
            <person name="Probst A.J."/>
            <person name="Thomas B.C."/>
            <person name="Singh A."/>
            <person name="Wilkins M.J."/>
            <person name="Karaoz U."/>
            <person name="Brodie E.L."/>
            <person name="Williams K.H."/>
            <person name="Hubbard S.S."/>
            <person name="Banfield J.F."/>
        </authorList>
    </citation>
    <scope>NUCLEOTIDE SEQUENCE [LARGE SCALE GENOMIC DNA]</scope>
</reference>
<feature type="domain" description="DJ-1/PfpI" evidence="1">
    <location>
        <begin position="4"/>
        <end position="167"/>
    </location>
</feature>
<dbReference type="InterPro" id="IPR002818">
    <property type="entry name" value="DJ-1/PfpI"/>
</dbReference>
<dbReference type="PANTHER" id="PTHR48094:SF12">
    <property type="entry name" value="PARKINSON DISEASE PROTEIN 7 HOMOLOG"/>
    <property type="match status" value="1"/>
</dbReference>
<dbReference type="SUPFAM" id="SSF52317">
    <property type="entry name" value="Class I glutamine amidotransferase-like"/>
    <property type="match status" value="1"/>
</dbReference>
<proteinExistence type="predicted"/>
<dbReference type="Pfam" id="PF01965">
    <property type="entry name" value="DJ-1_PfpI"/>
    <property type="match status" value="1"/>
</dbReference>
<dbReference type="GO" id="GO:0005737">
    <property type="term" value="C:cytoplasm"/>
    <property type="evidence" value="ECO:0007669"/>
    <property type="project" value="TreeGrafter"/>
</dbReference>
<comment type="caution">
    <text evidence="2">The sequence shown here is derived from an EMBL/GenBank/DDBJ whole genome shotgun (WGS) entry which is preliminary data.</text>
</comment>